<keyword evidence="3" id="KW-1185">Reference proteome</keyword>
<feature type="domain" description="Solute-binding protein family 5" evidence="1">
    <location>
        <begin position="137"/>
        <end position="502"/>
    </location>
</feature>
<dbReference type="AlphaFoldDB" id="A0A1G7DQ76"/>
<dbReference type="InterPro" id="IPR039424">
    <property type="entry name" value="SBP_5"/>
</dbReference>
<evidence type="ECO:0000259" key="1">
    <source>
        <dbReference type="Pfam" id="PF00496"/>
    </source>
</evidence>
<sequence>MGIRGWVRGVYMALMKGIGMKKTGFIGALAAVSVVLAACSGGGSGSSKAADGGNKDAKGAAEVVNADGVQYLKANYADLKQGGALRLPLGELTAQQNRFQQEMTADTDTLWDWYNPQISGFEANGEFAPNPNYLESATSEVVDGNTVVKYKLNPKAKFNDDTPIDYQAFQTTWKDNNGTDEGFIVNGTDGYSQIKSVEKGDTDQDVVVTFDGAYPWWQGLFNRVLHPAVNTPDVFNNAYKNNVKPEWGAGPYKVEEYSFQNGTISFVPNEKWWGEKPKLDKVTFRAMDSQATINAFTNSEIDVAGVSTAENLAAVEPMSDINIYTSMLPANYMLTLNSASDAFKDPKVREAVSMAVDRSAIADVRFQGTGYKEDLPGSFIQFSTQPGYEDNFSAVVKHDPEGAKKVLEEAGYTKNANGVFEKDGKPLSARYVIFGDNQTTKAMATVVQQQMKDLGIDLQIDSRASADFSSTMKNKDFDMVFSGFSSTDPFGVAYFGQIFYSPDAPLFSGLNKSGTGTPELDAKIDALAKISDPNEQIKQGNALEKEALAQYGLLPVLNGPAQSAMKRDLANFSTGSFRTNFVENVGYVENAPEWNGTQQK</sequence>
<accession>A0A1G7DQ76</accession>
<dbReference type="PANTHER" id="PTHR30290">
    <property type="entry name" value="PERIPLASMIC BINDING COMPONENT OF ABC TRANSPORTER"/>
    <property type="match status" value="1"/>
</dbReference>
<dbReference type="Pfam" id="PF00496">
    <property type="entry name" value="SBP_bac_5"/>
    <property type="match status" value="1"/>
</dbReference>
<dbReference type="Gene3D" id="3.10.105.10">
    <property type="entry name" value="Dipeptide-binding Protein, Domain 3"/>
    <property type="match status" value="1"/>
</dbReference>
<dbReference type="SUPFAM" id="SSF53850">
    <property type="entry name" value="Periplasmic binding protein-like II"/>
    <property type="match status" value="1"/>
</dbReference>
<dbReference type="PANTHER" id="PTHR30290:SF65">
    <property type="entry name" value="MONOACYL PHOSPHATIDYLINOSITOL TETRAMANNOSIDE-BINDING PROTEIN LPQW-RELATED"/>
    <property type="match status" value="1"/>
</dbReference>
<protein>
    <submittedName>
        <fullName evidence="2">Peptide/nickel transport system substrate-binding protein</fullName>
    </submittedName>
</protein>
<dbReference type="InterPro" id="IPR000914">
    <property type="entry name" value="SBP_5_dom"/>
</dbReference>
<reference evidence="3" key="1">
    <citation type="submission" date="2016-10" db="EMBL/GenBank/DDBJ databases">
        <authorList>
            <person name="Varghese N."/>
        </authorList>
    </citation>
    <scope>NUCLEOTIDE SEQUENCE [LARGE SCALE GENOMIC DNA]</scope>
    <source>
        <strain evidence="3">DSM 20639</strain>
    </source>
</reference>
<dbReference type="GO" id="GO:1904680">
    <property type="term" value="F:peptide transmembrane transporter activity"/>
    <property type="evidence" value="ECO:0007669"/>
    <property type="project" value="TreeGrafter"/>
</dbReference>
<evidence type="ECO:0000313" key="3">
    <source>
        <dbReference type="Proteomes" id="UP000182744"/>
    </source>
</evidence>
<evidence type="ECO:0000313" key="2">
    <source>
        <dbReference type="EMBL" id="SDE53579.1"/>
    </source>
</evidence>
<dbReference type="Proteomes" id="UP000182744">
    <property type="component" value="Unassembled WGS sequence"/>
</dbReference>
<dbReference type="CDD" id="cd08501">
    <property type="entry name" value="PBP2_Lpqw"/>
    <property type="match status" value="1"/>
</dbReference>
<dbReference type="GO" id="GO:0015833">
    <property type="term" value="P:peptide transport"/>
    <property type="evidence" value="ECO:0007669"/>
    <property type="project" value="TreeGrafter"/>
</dbReference>
<dbReference type="Gene3D" id="3.90.76.10">
    <property type="entry name" value="Dipeptide-binding Protein, Domain 1"/>
    <property type="match status" value="1"/>
</dbReference>
<gene>
    <name evidence="2" type="ORF">SAMN05421878_11241</name>
</gene>
<organism evidence="2 3">
    <name type="scientific">Actinobaculum suis</name>
    <dbReference type="NCBI Taxonomy" id="1657"/>
    <lineage>
        <taxon>Bacteria</taxon>
        <taxon>Bacillati</taxon>
        <taxon>Actinomycetota</taxon>
        <taxon>Actinomycetes</taxon>
        <taxon>Actinomycetales</taxon>
        <taxon>Actinomycetaceae</taxon>
        <taxon>Actinobaculum</taxon>
    </lineage>
</organism>
<proteinExistence type="predicted"/>
<dbReference type="EMBL" id="FNAU01000012">
    <property type="protein sequence ID" value="SDE53579.1"/>
    <property type="molecule type" value="Genomic_DNA"/>
</dbReference>
<name>A0A1G7DQ76_9ACTO</name>